<evidence type="ECO:0000313" key="7">
    <source>
        <dbReference type="EMBL" id="PKI83373.1"/>
    </source>
</evidence>
<dbReference type="GO" id="GO:0005739">
    <property type="term" value="C:mitochondrion"/>
    <property type="evidence" value="ECO:0007669"/>
    <property type="project" value="UniProtKB-SubCell"/>
</dbReference>
<sequence length="378" mass="42190">MESTLHCVPADPNAAREAPTPLLFIASPEWTKGEKAGEKFKALIGYAKAQGFSSLLLDLDPPGVKEAKSLGNILSLMEEDMVKTLRNPPAEVGPMPFPPALVAYGRMCLVAEAYASSHPLSALQLVNPPLSIHRAAEWDPEMFRGAESPPEFDFEAQFPVRVVWTSDALAEQAGKQVPWYEVHRIEYQREDLADMALDRYQWKDMDQGAEDAIGWFEQEAGLGGEVLEEIHGSAARTGSTVPAGTFPPWFTDAYSFARDGSKKMPITLCETDLQERFIRGSGPGGQAINKLATNVELVHLPTGTRITCQATRSRPQNREIARRLMSQKLEYLIKKDWAFFGAGNAMYSPSVLQSKWDKARRKKRNRQKKQRRRTVNAE</sequence>
<feature type="compositionally biased region" description="Basic residues" evidence="5">
    <location>
        <begin position="358"/>
        <end position="378"/>
    </location>
</feature>
<proteinExistence type="inferred from homology"/>
<dbReference type="PANTHER" id="PTHR46203:SF1">
    <property type="entry name" value="MITOCHONDRIAL TRANSLATION RELEASE FACTOR IN RESCUE"/>
    <property type="match status" value="1"/>
</dbReference>
<dbReference type="Proteomes" id="UP000232875">
    <property type="component" value="Unassembled WGS sequence"/>
</dbReference>
<feature type="region of interest" description="Disordered" evidence="5">
    <location>
        <begin position="354"/>
        <end position="378"/>
    </location>
</feature>
<evidence type="ECO:0000256" key="4">
    <source>
        <dbReference type="ARBA" id="ARBA00023128"/>
    </source>
</evidence>
<protein>
    <recommendedName>
        <fullName evidence="6">Prokaryotic-type class I peptide chain release factors domain-containing protein</fullName>
    </recommendedName>
</protein>
<evidence type="ECO:0000256" key="5">
    <source>
        <dbReference type="SAM" id="MobiDB-lite"/>
    </source>
</evidence>
<dbReference type="Gene3D" id="3.30.160.20">
    <property type="match status" value="1"/>
</dbReference>
<organism evidence="7 8">
    <name type="scientific">Malassezia vespertilionis</name>
    <dbReference type="NCBI Taxonomy" id="2020962"/>
    <lineage>
        <taxon>Eukaryota</taxon>
        <taxon>Fungi</taxon>
        <taxon>Dikarya</taxon>
        <taxon>Basidiomycota</taxon>
        <taxon>Ustilaginomycotina</taxon>
        <taxon>Malasseziomycetes</taxon>
        <taxon>Malasseziales</taxon>
        <taxon>Malasseziaceae</taxon>
        <taxon>Malassezia</taxon>
    </lineage>
</organism>
<dbReference type="EMBL" id="KZ454991">
    <property type="protein sequence ID" value="PKI83373.1"/>
    <property type="molecule type" value="Genomic_DNA"/>
</dbReference>
<evidence type="ECO:0000256" key="1">
    <source>
        <dbReference type="ARBA" id="ARBA00004173"/>
    </source>
</evidence>
<keyword evidence="8" id="KW-1185">Reference proteome</keyword>
<evidence type="ECO:0000256" key="3">
    <source>
        <dbReference type="ARBA" id="ARBA00022946"/>
    </source>
</evidence>
<dbReference type="STRING" id="2020962.A0A2N1J9Z4"/>
<dbReference type="PANTHER" id="PTHR46203">
    <property type="entry name" value="PROBABLE PEPTIDE CHAIN RELEASE FACTOR C12ORF65"/>
    <property type="match status" value="1"/>
</dbReference>
<keyword evidence="4" id="KW-0496">Mitochondrion</keyword>
<comment type="similarity">
    <text evidence="2">Belongs to the prokaryotic/mitochondrial release factor family.</text>
</comment>
<evidence type="ECO:0000259" key="6">
    <source>
        <dbReference type="Pfam" id="PF00472"/>
    </source>
</evidence>
<dbReference type="InterPro" id="IPR045853">
    <property type="entry name" value="Pep_chain_release_fac_I_sf"/>
</dbReference>
<dbReference type="InterPro" id="IPR052405">
    <property type="entry name" value="Mito_Transl_Release_Factor"/>
</dbReference>
<dbReference type="SUPFAM" id="SSF75620">
    <property type="entry name" value="Release factor"/>
    <property type="match status" value="1"/>
</dbReference>
<accession>A0A2N1J9Z4</accession>
<dbReference type="GO" id="GO:0032543">
    <property type="term" value="P:mitochondrial translation"/>
    <property type="evidence" value="ECO:0007669"/>
    <property type="project" value="UniProtKB-ARBA"/>
</dbReference>
<dbReference type="AlphaFoldDB" id="A0A2N1J9Z4"/>
<dbReference type="InterPro" id="IPR000352">
    <property type="entry name" value="Pep_chain_release_fac_I"/>
</dbReference>
<gene>
    <name evidence="7" type="ORF">MVES_002683</name>
</gene>
<dbReference type="GO" id="GO:0003747">
    <property type="term" value="F:translation release factor activity"/>
    <property type="evidence" value="ECO:0007669"/>
    <property type="project" value="InterPro"/>
</dbReference>
<evidence type="ECO:0000256" key="2">
    <source>
        <dbReference type="ARBA" id="ARBA00010835"/>
    </source>
</evidence>
<dbReference type="Pfam" id="PF00472">
    <property type="entry name" value="RF-1"/>
    <property type="match status" value="1"/>
</dbReference>
<feature type="domain" description="Prokaryotic-type class I peptide chain release factors" evidence="6">
    <location>
        <begin position="266"/>
        <end position="373"/>
    </location>
</feature>
<keyword evidence="3" id="KW-0809">Transit peptide</keyword>
<evidence type="ECO:0000313" key="8">
    <source>
        <dbReference type="Proteomes" id="UP000232875"/>
    </source>
</evidence>
<comment type="subcellular location">
    <subcellularLocation>
        <location evidence="1">Mitochondrion</location>
    </subcellularLocation>
</comment>
<reference evidence="7 8" key="1">
    <citation type="submission" date="2017-10" db="EMBL/GenBank/DDBJ databases">
        <title>A novel species of cold-tolerant Malassezia isolated from bats.</title>
        <authorList>
            <person name="Lorch J.M."/>
            <person name="Palmer J.M."/>
            <person name="Vanderwolf K.J."/>
            <person name="Schmidt K.Z."/>
            <person name="Verant M.L."/>
            <person name="Weller T.J."/>
            <person name="Blehert D.S."/>
        </authorList>
    </citation>
    <scope>NUCLEOTIDE SEQUENCE [LARGE SCALE GENOMIC DNA]</scope>
    <source>
        <strain evidence="7 8">NWHC:44797-103</strain>
    </source>
</reference>
<name>A0A2N1J9Z4_9BASI</name>
<dbReference type="OrthoDB" id="277888at2759"/>